<evidence type="ECO:0000256" key="1">
    <source>
        <dbReference type="SAM" id="Phobius"/>
    </source>
</evidence>
<protein>
    <submittedName>
        <fullName evidence="2">Uncharacterized protein</fullName>
    </submittedName>
</protein>
<sequence>MPSLEDNKMSIQSSDGGKNYAQMYDLADGTYLEVGLTKETLQWVSIGGVGVLAAVLAAIPIVGPYASAIVGTIMGFAVGKIERGRSFVFKRVGATGSKMQFVDSYPWAI</sequence>
<accession>A0A0Q3QS60</accession>
<dbReference type="EMBL" id="LJIX01000006">
    <property type="protein sequence ID" value="KQL20993.1"/>
    <property type="molecule type" value="Genomic_DNA"/>
</dbReference>
<dbReference type="RefSeq" id="WP_053474565.1">
    <property type="nucleotide sequence ID" value="NZ_CP041305.1"/>
</dbReference>
<feature type="transmembrane region" description="Helical" evidence="1">
    <location>
        <begin position="65"/>
        <end position="81"/>
    </location>
</feature>
<gene>
    <name evidence="2" type="ORF">AN957_22035</name>
</gene>
<keyword evidence="1" id="KW-1133">Transmembrane helix</keyword>
<keyword evidence="3" id="KW-1185">Reference proteome</keyword>
<evidence type="ECO:0000313" key="2">
    <source>
        <dbReference type="EMBL" id="KQL20993.1"/>
    </source>
</evidence>
<keyword evidence="1" id="KW-0472">Membrane</keyword>
<comment type="caution">
    <text evidence="2">The sequence shown here is derived from an EMBL/GenBank/DDBJ whole genome shotgun (WGS) entry which is preliminary data.</text>
</comment>
<dbReference type="PATRIC" id="fig|1637975.4.peg.4384"/>
<keyword evidence="1" id="KW-0812">Transmembrane</keyword>
<reference evidence="2 3" key="1">
    <citation type="submission" date="2015-09" db="EMBL/GenBank/DDBJ databases">
        <title>Genome sequencing project for genomic taxonomy and phylogenomics of Bacillus-like bacteria.</title>
        <authorList>
            <person name="Liu B."/>
            <person name="Wang J."/>
            <person name="Zhu Y."/>
            <person name="Liu G."/>
            <person name="Chen Q."/>
            <person name="Chen Z."/>
            <person name="Lan J."/>
            <person name="Che J."/>
            <person name="Ge C."/>
            <person name="Shi H."/>
            <person name="Pan Z."/>
            <person name="Liu X."/>
        </authorList>
    </citation>
    <scope>NUCLEOTIDE SEQUENCE [LARGE SCALE GENOMIC DNA]</scope>
    <source>
        <strain evidence="2 3">FJAT-18043</strain>
    </source>
</reference>
<evidence type="ECO:0000313" key="3">
    <source>
        <dbReference type="Proteomes" id="UP000050996"/>
    </source>
</evidence>
<name>A0A0Q3QS60_9BACI</name>
<proteinExistence type="predicted"/>
<organism evidence="2 3">
    <name type="scientific">Cytobacillus solani</name>
    <dbReference type="NCBI Taxonomy" id="1637975"/>
    <lineage>
        <taxon>Bacteria</taxon>
        <taxon>Bacillati</taxon>
        <taxon>Bacillota</taxon>
        <taxon>Bacilli</taxon>
        <taxon>Bacillales</taxon>
        <taxon>Bacillaceae</taxon>
        <taxon>Cytobacillus</taxon>
    </lineage>
</organism>
<dbReference type="Proteomes" id="UP000050996">
    <property type="component" value="Unassembled WGS sequence"/>
</dbReference>
<dbReference type="AlphaFoldDB" id="A0A0Q3QS60"/>